<proteinExistence type="predicted"/>
<keyword evidence="3" id="KW-1185">Reference proteome</keyword>
<feature type="signal peptide" evidence="1">
    <location>
        <begin position="1"/>
        <end position="18"/>
    </location>
</feature>
<dbReference type="RefSeq" id="WP_120180858.1">
    <property type="nucleotide sequence ID" value="NZ_MBTA01000004.1"/>
</dbReference>
<reference evidence="2 3" key="1">
    <citation type="submission" date="2016-07" db="EMBL/GenBank/DDBJ databases">
        <title>Genome of Pelobium manganitolerans.</title>
        <authorList>
            <person name="Wu S."/>
            <person name="Wang G."/>
        </authorList>
    </citation>
    <scope>NUCLEOTIDE SEQUENCE [LARGE SCALE GENOMIC DNA]</scope>
    <source>
        <strain evidence="2 3">YS-25</strain>
    </source>
</reference>
<dbReference type="PROSITE" id="PS51257">
    <property type="entry name" value="PROKAR_LIPOPROTEIN"/>
    <property type="match status" value="1"/>
</dbReference>
<gene>
    <name evidence="2" type="ORF">BCY91_15205</name>
</gene>
<dbReference type="Proteomes" id="UP000283433">
    <property type="component" value="Unassembled WGS sequence"/>
</dbReference>
<feature type="chain" id="PRO_5019330039" description="Lipoprotein" evidence="1">
    <location>
        <begin position="19"/>
        <end position="154"/>
    </location>
</feature>
<evidence type="ECO:0000313" key="3">
    <source>
        <dbReference type="Proteomes" id="UP000283433"/>
    </source>
</evidence>
<dbReference type="AlphaFoldDB" id="A0A419S9M7"/>
<organism evidence="2 3">
    <name type="scientific">Pelobium manganitolerans</name>
    <dbReference type="NCBI Taxonomy" id="1842495"/>
    <lineage>
        <taxon>Bacteria</taxon>
        <taxon>Pseudomonadati</taxon>
        <taxon>Bacteroidota</taxon>
        <taxon>Sphingobacteriia</taxon>
        <taxon>Sphingobacteriales</taxon>
        <taxon>Sphingobacteriaceae</taxon>
        <taxon>Pelobium</taxon>
    </lineage>
</organism>
<evidence type="ECO:0000256" key="1">
    <source>
        <dbReference type="SAM" id="SignalP"/>
    </source>
</evidence>
<comment type="caution">
    <text evidence="2">The sequence shown here is derived from an EMBL/GenBank/DDBJ whole genome shotgun (WGS) entry which is preliminary data.</text>
</comment>
<sequence length="154" mass="16920">MKTILYSILLTLFGTICACNQNSPQVKNSQPGPKPLKPDTVKSSEVYFRGSGTEPFWGLEISEQKIVLNLLEDSIIVKTPIPHTINGVQNFTAEENGQKLMLNIRKGDCSDGMSDKIYPYTLKVSYQKNRAQQASILNGCGAFVGNAQTNLPNP</sequence>
<accession>A0A419S9M7</accession>
<evidence type="ECO:0008006" key="4">
    <source>
        <dbReference type="Google" id="ProtNLM"/>
    </source>
</evidence>
<protein>
    <recommendedName>
        <fullName evidence="4">Lipoprotein</fullName>
    </recommendedName>
</protein>
<evidence type="ECO:0000313" key="2">
    <source>
        <dbReference type="EMBL" id="RKD18679.1"/>
    </source>
</evidence>
<name>A0A419S9M7_9SPHI</name>
<dbReference type="EMBL" id="MBTA01000004">
    <property type="protein sequence ID" value="RKD18679.1"/>
    <property type="molecule type" value="Genomic_DNA"/>
</dbReference>
<dbReference type="OrthoDB" id="5348860at2"/>
<keyword evidence="1" id="KW-0732">Signal</keyword>